<sequence length="107" mass="11952">MVAGNKKTDVEREVTVIADVKQPSSAALIQREEEEEEERADFVSNRWATCETDSVLGRRKTTPGKTRKTTRVLMKLTIAFMSPAFFFVKTTATALAIAKERSNLGEN</sequence>
<name>A0AAW1IU63_POPJA</name>
<keyword evidence="1" id="KW-0812">Transmembrane</keyword>
<gene>
    <name evidence="2" type="ORF">QE152_g34501</name>
</gene>
<comment type="caution">
    <text evidence="2">The sequence shown here is derived from an EMBL/GenBank/DDBJ whole genome shotgun (WGS) entry which is preliminary data.</text>
</comment>
<dbReference type="Proteomes" id="UP001458880">
    <property type="component" value="Unassembled WGS sequence"/>
</dbReference>
<accession>A0AAW1IU63</accession>
<dbReference type="EMBL" id="JASPKY010000556">
    <property type="protein sequence ID" value="KAK9693016.1"/>
    <property type="molecule type" value="Genomic_DNA"/>
</dbReference>
<evidence type="ECO:0000256" key="1">
    <source>
        <dbReference type="SAM" id="Phobius"/>
    </source>
</evidence>
<reference evidence="2 3" key="1">
    <citation type="journal article" date="2024" name="BMC Genomics">
        <title>De novo assembly and annotation of Popillia japonica's genome with initial clues to its potential as an invasive pest.</title>
        <authorList>
            <person name="Cucini C."/>
            <person name="Boschi S."/>
            <person name="Funari R."/>
            <person name="Cardaioli E."/>
            <person name="Iannotti N."/>
            <person name="Marturano G."/>
            <person name="Paoli F."/>
            <person name="Bruttini M."/>
            <person name="Carapelli A."/>
            <person name="Frati F."/>
            <person name="Nardi F."/>
        </authorList>
    </citation>
    <scope>NUCLEOTIDE SEQUENCE [LARGE SCALE GENOMIC DNA]</scope>
    <source>
        <strain evidence="2">DMR45628</strain>
    </source>
</reference>
<dbReference type="AlphaFoldDB" id="A0AAW1IU63"/>
<evidence type="ECO:0000313" key="3">
    <source>
        <dbReference type="Proteomes" id="UP001458880"/>
    </source>
</evidence>
<keyword evidence="3" id="KW-1185">Reference proteome</keyword>
<keyword evidence="1" id="KW-1133">Transmembrane helix</keyword>
<feature type="transmembrane region" description="Helical" evidence="1">
    <location>
        <begin position="76"/>
        <end position="98"/>
    </location>
</feature>
<protein>
    <submittedName>
        <fullName evidence="2">Uncharacterized protein</fullName>
    </submittedName>
</protein>
<proteinExistence type="predicted"/>
<organism evidence="2 3">
    <name type="scientific">Popillia japonica</name>
    <name type="common">Japanese beetle</name>
    <dbReference type="NCBI Taxonomy" id="7064"/>
    <lineage>
        <taxon>Eukaryota</taxon>
        <taxon>Metazoa</taxon>
        <taxon>Ecdysozoa</taxon>
        <taxon>Arthropoda</taxon>
        <taxon>Hexapoda</taxon>
        <taxon>Insecta</taxon>
        <taxon>Pterygota</taxon>
        <taxon>Neoptera</taxon>
        <taxon>Endopterygota</taxon>
        <taxon>Coleoptera</taxon>
        <taxon>Polyphaga</taxon>
        <taxon>Scarabaeiformia</taxon>
        <taxon>Scarabaeidae</taxon>
        <taxon>Rutelinae</taxon>
        <taxon>Popillia</taxon>
    </lineage>
</organism>
<keyword evidence="1" id="KW-0472">Membrane</keyword>
<evidence type="ECO:0000313" key="2">
    <source>
        <dbReference type="EMBL" id="KAK9693016.1"/>
    </source>
</evidence>